<comment type="caution">
    <text evidence="4">The sequence shown here is derived from an EMBL/GenBank/DDBJ whole genome shotgun (WGS) entry which is preliminary data.</text>
</comment>
<dbReference type="SMART" id="SM00645">
    <property type="entry name" value="Pept_C1"/>
    <property type="match status" value="1"/>
</dbReference>
<reference evidence="5" key="1">
    <citation type="submission" date="2018-02" db="EMBL/GenBank/DDBJ databases">
        <authorList>
            <person name="Moore K."/>
            <person name="Momper L."/>
        </authorList>
    </citation>
    <scope>NUCLEOTIDE SEQUENCE [LARGE SCALE GENOMIC DNA]</scope>
    <source>
        <strain evidence="5">ULC18</strain>
    </source>
</reference>
<dbReference type="Proteomes" id="UP000239576">
    <property type="component" value="Unassembled WGS sequence"/>
</dbReference>
<protein>
    <submittedName>
        <fullName evidence="4">Peptidase C1</fullName>
    </submittedName>
</protein>
<dbReference type="AlphaFoldDB" id="A0A2T1ECK5"/>
<evidence type="ECO:0000313" key="4">
    <source>
        <dbReference type="EMBL" id="PSB30441.1"/>
    </source>
</evidence>
<feature type="region of interest" description="Disordered" evidence="2">
    <location>
        <begin position="367"/>
        <end position="532"/>
    </location>
</feature>
<feature type="compositionally biased region" description="Basic and acidic residues" evidence="2">
    <location>
        <begin position="43"/>
        <end position="65"/>
    </location>
</feature>
<dbReference type="GO" id="GO:0006508">
    <property type="term" value="P:proteolysis"/>
    <property type="evidence" value="ECO:0007669"/>
    <property type="project" value="InterPro"/>
</dbReference>
<dbReference type="Pfam" id="PF00112">
    <property type="entry name" value="Peptidase_C1"/>
    <property type="match status" value="1"/>
</dbReference>
<dbReference type="Gene3D" id="3.90.70.10">
    <property type="entry name" value="Cysteine proteinases"/>
    <property type="match status" value="1"/>
</dbReference>
<reference evidence="4 5" key="2">
    <citation type="submission" date="2018-03" db="EMBL/GenBank/DDBJ databases">
        <title>The ancient ancestry and fast evolution of plastids.</title>
        <authorList>
            <person name="Moore K.R."/>
            <person name="Magnabosco C."/>
            <person name="Momper L."/>
            <person name="Gold D.A."/>
            <person name="Bosak T."/>
            <person name="Fournier G.P."/>
        </authorList>
    </citation>
    <scope>NUCLEOTIDE SEQUENCE [LARGE SCALE GENOMIC DNA]</scope>
    <source>
        <strain evidence="4 5">ULC18</strain>
    </source>
</reference>
<feature type="region of interest" description="Disordered" evidence="2">
    <location>
        <begin position="33"/>
        <end position="65"/>
    </location>
</feature>
<evidence type="ECO:0000259" key="3">
    <source>
        <dbReference type="SMART" id="SM00645"/>
    </source>
</evidence>
<keyword evidence="5" id="KW-1185">Reference proteome</keyword>
<evidence type="ECO:0000256" key="1">
    <source>
        <dbReference type="ARBA" id="ARBA00008455"/>
    </source>
</evidence>
<organism evidence="4 5">
    <name type="scientific">Stenomitos frigidus ULC18</name>
    <dbReference type="NCBI Taxonomy" id="2107698"/>
    <lineage>
        <taxon>Bacteria</taxon>
        <taxon>Bacillati</taxon>
        <taxon>Cyanobacteriota</taxon>
        <taxon>Cyanophyceae</taxon>
        <taxon>Leptolyngbyales</taxon>
        <taxon>Leptolyngbyaceae</taxon>
        <taxon>Stenomitos</taxon>
    </lineage>
</organism>
<feature type="domain" description="Peptidase C1A papain C-terminal" evidence="3">
    <location>
        <begin position="63"/>
        <end position="280"/>
    </location>
</feature>
<dbReference type="SUPFAM" id="SSF54001">
    <property type="entry name" value="Cysteine proteinases"/>
    <property type="match status" value="1"/>
</dbReference>
<evidence type="ECO:0000256" key="2">
    <source>
        <dbReference type="SAM" id="MobiDB-lite"/>
    </source>
</evidence>
<sequence length="532" mass="60289">MNEHIALPLCKGLSMPVKNFRHVRKATVVKTPDGGQIKLGSYRPDKKNPNDKTYKSSRSTDDLPSKVDLRPYMTPVENQGNSNSCTANAMAGAYEYLAKRVKGSAHDVSRLFIYYNARELDGATDSDEGTYLRSCVKVLKKYGTCAETTWPFDLHRIFEPPHESAYTEATSFLIEDAYRVKVDLDAMRQCLADGYPFTFGLDLFSSFQKAGSKGLVPMPDPDSEQHDGGHAMLCVGYSDADKVFIVRNSWGEGWGDHGYCYIPYDYMTNPDLNGDLWAIRHVADADIDLSQDIQGERTSLFSGATAAIAHAMQLPRASRTTEYDNDYTVEYAAQSVFVNGGFIAISDYEDLDSLYFAEYEDEYEEFTLTETSEETEYSYEETSEETSEETEYSYEETSEESEESEETEDSYEEESEEEESEDEDEESEDENEEDSEEIEDSYEEDSEDDESEEEDSEEEDSEEDEESEEEDSEETEDSYEEDSEEDESEEEDSEEEESEAEPEEESEEDYGDAEASYDEGGEDEGGGEGEEE</sequence>
<dbReference type="PANTHER" id="PTHR12411">
    <property type="entry name" value="CYSTEINE PROTEASE FAMILY C1-RELATED"/>
    <property type="match status" value="1"/>
</dbReference>
<comment type="similarity">
    <text evidence="1">Belongs to the peptidase C1 family.</text>
</comment>
<dbReference type="EMBL" id="PVWK01000052">
    <property type="protein sequence ID" value="PSB30441.1"/>
    <property type="molecule type" value="Genomic_DNA"/>
</dbReference>
<dbReference type="InterPro" id="IPR038765">
    <property type="entry name" value="Papain-like_cys_pep_sf"/>
</dbReference>
<dbReference type="InterPro" id="IPR013128">
    <property type="entry name" value="Peptidase_C1A"/>
</dbReference>
<gene>
    <name evidence="4" type="ORF">C7B82_09085</name>
</gene>
<dbReference type="CDD" id="cd02619">
    <property type="entry name" value="Peptidase_C1"/>
    <property type="match status" value="1"/>
</dbReference>
<dbReference type="InterPro" id="IPR000668">
    <property type="entry name" value="Peptidase_C1A_C"/>
</dbReference>
<proteinExistence type="inferred from homology"/>
<evidence type="ECO:0000313" key="5">
    <source>
        <dbReference type="Proteomes" id="UP000239576"/>
    </source>
</evidence>
<accession>A0A2T1ECK5</accession>
<dbReference type="GO" id="GO:0008234">
    <property type="term" value="F:cysteine-type peptidase activity"/>
    <property type="evidence" value="ECO:0007669"/>
    <property type="project" value="InterPro"/>
</dbReference>
<name>A0A2T1ECK5_9CYAN</name>